<reference evidence="10" key="1">
    <citation type="journal article" date="2020" name="Stud. Mycol.">
        <title>101 Dothideomycetes genomes: a test case for predicting lifestyles and emergence of pathogens.</title>
        <authorList>
            <person name="Haridas S."/>
            <person name="Albert R."/>
            <person name="Binder M."/>
            <person name="Bloem J."/>
            <person name="Labutti K."/>
            <person name="Salamov A."/>
            <person name="Andreopoulos B."/>
            <person name="Baker S."/>
            <person name="Barry K."/>
            <person name="Bills G."/>
            <person name="Bluhm B."/>
            <person name="Cannon C."/>
            <person name="Castanera R."/>
            <person name="Culley D."/>
            <person name="Daum C."/>
            <person name="Ezra D."/>
            <person name="Gonzalez J."/>
            <person name="Henrissat B."/>
            <person name="Kuo A."/>
            <person name="Liang C."/>
            <person name="Lipzen A."/>
            <person name="Lutzoni F."/>
            <person name="Magnuson J."/>
            <person name="Mondo S."/>
            <person name="Nolan M."/>
            <person name="Ohm R."/>
            <person name="Pangilinan J."/>
            <person name="Park H.-J."/>
            <person name="Ramirez L."/>
            <person name="Alfaro M."/>
            <person name="Sun H."/>
            <person name="Tritt A."/>
            <person name="Yoshinaga Y."/>
            <person name="Zwiers L.-H."/>
            <person name="Turgeon B."/>
            <person name="Goodwin S."/>
            <person name="Spatafora J."/>
            <person name="Crous P."/>
            <person name="Grigoriev I."/>
        </authorList>
    </citation>
    <scope>NUCLEOTIDE SEQUENCE</scope>
    <source>
        <strain evidence="10">ATCC 74209</strain>
    </source>
</reference>
<proteinExistence type="inferred from homology"/>
<dbReference type="GO" id="GO:0006986">
    <property type="term" value="P:response to unfolded protein"/>
    <property type="evidence" value="ECO:0007669"/>
    <property type="project" value="UniProtKB-KW"/>
</dbReference>
<dbReference type="AlphaFoldDB" id="A0A9P4JUM5"/>
<comment type="caution">
    <text evidence="10">The sequence shown here is derived from an EMBL/GenBank/DDBJ whole genome shotgun (WGS) entry which is preliminary data.</text>
</comment>
<evidence type="ECO:0000256" key="4">
    <source>
        <dbReference type="ARBA" id="ARBA00023125"/>
    </source>
</evidence>
<feature type="compositionally biased region" description="Low complexity" evidence="8">
    <location>
        <begin position="64"/>
        <end position="85"/>
    </location>
</feature>
<dbReference type="OrthoDB" id="674948at2759"/>
<dbReference type="PANTHER" id="PTHR46714">
    <property type="entry name" value="TRANSCRIPTIONAL ACTIVATOR HAC1"/>
    <property type="match status" value="1"/>
</dbReference>
<dbReference type="EMBL" id="ML993852">
    <property type="protein sequence ID" value="KAF2205622.1"/>
    <property type="molecule type" value="Genomic_DNA"/>
</dbReference>
<dbReference type="InterPro" id="IPR004827">
    <property type="entry name" value="bZIP"/>
</dbReference>
<evidence type="ECO:0000259" key="9">
    <source>
        <dbReference type="PROSITE" id="PS50217"/>
    </source>
</evidence>
<dbReference type="InterPro" id="IPR044280">
    <property type="entry name" value="Hac1/HY5"/>
</dbReference>
<keyword evidence="3" id="KW-0805">Transcription regulation</keyword>
<dbReference type="Proteomes" id="UP000799536">
    <property type="component" value="Unassembled WGS sequence"/>
</dbReference>
<evidence type="ECO:0000256" key="3">
    <source>
        <dbReference type="ARBA" id="ARBA00023015"/>
    </source>
</evidence>
<dbReference type="Gene3D" id="1.20.5.170">
    <property type="match status" value="1"/>
</dbReference>
<dbReference type="InterPro" id="IPR046347">
    <property type="entry name" value="bZIP_sf"/>
</dbReference>
<feature type="domain" description="BZIP" evidence="9">
    <location>
        <begin position="117"/>
        <end position="175"/>
    </location>
</feature>
<keyword evidence="4" id="KW-0238">DNA-binding</keyword>
<evidence type="ECO:0000313" key="11">
    <source>
        <dbReference type="Proteomes" id="UP000799536"/>
    </source>
</evidence>
<evidence type="ECO:0000256" key="7">
    <source>
        <dbReference type="ARBA" id="ARBA00023242"/>
    </source>
</evidence>
<dbReference type="PROSITE" id="PS50217">
    <property type="entry name" value="BZIP"/>
    <property type="match status" value="1"/>
</dbReference>
<organism evidence="10 11">
    <name type="scientific">Delitschia confertaspora ATCC 74209</name>
    <dbReference type="NCBI Taxonomy" id="1513339"/>
    <lineage>
        <taxon>Eukaryota</taxon>
        <taxon>Fungi</taxon>
        <taxon>Dikarya</taxon>
        <taxon>Ascomycota</taxon>
        <taxon>Pezizomycotina</taxon>
        <taxon>Dothideomycetes</taxon>
        <taxon>Pleosporomycetidae</taxon>
        <taxon>Pleosporales</taxon>
        <taxon>Delitschiaceae</taxon>
        <taxon>Delitschia</taxon>
    </lineage>
</organism>
<evidence type="ECO:0000256" key="1">
    <source>
        <dbReference type="ARBA" id="ARBA00004123"/>
    </source>
</evidence>
<keyword evidence="7" id="KW-0539">Nucleus</keyword>
<dbReference type="GO" id="GO:0005634">
    <property type="term" value="C:nucleus"/>
    <property type="evidence" value="ECO:0007669"/>
    <property type="project" value="UniProtKB-SubCell"/>
</dbReference>
<evidence type="ECO:0000256" key="2">
    <source>
        <dbReference type="ARBA" id="ARBA00007163"/>
    </source>
</evidence>
<dbReference type="GO" id="GO:0000981">
    <property type="term" value="F:DNA-binding transcription factor activity, RNA polymerase II-specific"/>
    <property type="evidence" value="ECO:0007669"/>
    <property type="project" value="InterPro"/>
</dbReference>
<feature type="region of interest" description="Disordered" evidence="8">
    <location>
        <begin position="1"/>
        <end position="144"/>
    </location>
</feature>
<accession>A0A9P4JUM5</accession>
<dbReference type="SUPFAM" id="SSF57959">
    <property type="entry name" value="Leucine zipper domain"/>
    <property type="match status" value="1"/>
</dbReference>
<comment type="subcellular location">
    <subcellularLocation>
        <location evidence="1">Nucleus</location>
    </subcellularLocation>
</comment>
<comment type="similarity">
    <text evidence="2">Belongs to the bZIP family.</text>
</comment>
<protein>
    <recommendedName>
        <fullName evidence="9">BZIP domain-containing protein</fullName>
    </recommendedName>
</protein>
<dbReference type="PROSITE" id="PS00036">
    <property type="entry name" value="BZIP_BASIC"/>
    <property type="match status" value="1"/>
</dbReference>
<dbReference type="GO" id="GO:0045944">
    <property type="term" value="P:positive regulation of transcription by RNA polymerase II"/>
    <property type="evidence" value="ECO:0007669"/>
    <property type="project" value="InterPro"/>
</dbReference>
<evidence type="ECO:0000256" key="5">
    <source>
        <dbReference type="ARBA" id="ARBA00023163"/>
    </source>
</evidence>
<evidence type="ECO:0000256" key="6">
    <source>
        <dbReference type="ARBA" id="ARBA00023230"/>
    </source>
</evidence>
<keyword evidence="5" id="KW-0804">Transcription</keyword>
<keyword evidence="6" id="KW-0834">Unfolded protein response</keyword>
<keyword evidence="11" id="KW-1185">Reference proteome</keyword>
<evidence type="ECO:0000313" key="10">
    <source>
        <dbReference type="EMBL" id="KAF2205622.1"/>
    </source>
</evidence>
<gene>
    <name evidence="10" type="ORF">GQ43DRAFT_286743</name>
</gene>
<evidence type="ECO:0000256" key="8">
    <source>
        <dbReference type="SAM" id="MobiDB-lite"/>
    </source>
</evidence>
<sequence length="429" mass="48354">MEADQIHSFSPMNSFTTPLSPISITAQTSSTPTLPPAMFSYHGTPPPTTVDPASTTIKMEEFRSPSLSESPSPSTPSNSSSTGPKPAKKRKSWGQVLPEPKTNLPPRKRAKTEDEKEQRRIERVKRNRLAAHNSRERKRQEVEQLQAEKDKLERDLREAREAMARMAAELNIYRQRHPGEVPESQHNDLNVSLSIEDSEPILQSTICPRQTSFPSPLSMDDMDTPRDYSLSPETPEYNHPQAYESDQTRFPAAKLCDLLCQSDSSRVMFHSTMAFLVLFQLHLSLMTQMKRSSTSTNSRRTPRLAWEMARALLSIQSSFRMTTSQIRSAVSMLLAQTTSICRQIPAQHTMLATNLASQRSSSGKKVALSGVSGVRPAFGSCQRRRRSRYRRPRLPAREQNIERTLYGFSRNLLGQGKQGLSYQRSSVSS</sequence>
<feature type="compositionally biased region" description="Basic and acidic residues" evidence="8">
    <location>
        <begin position="111"/>
        <end position="121"/>
    </location>
</feature>
<feature type="compositionally biased region" description="Polar residues" evidence="8">
    <location>
        <begin position="7"/>
        <end position="32"/>
    </location>
</feature>
<dbReference type="GO" id="GO:0003677">
    <property type="term" value="F:DNA binding"/>
    <property type="evidence" value="ECO:0007669"/>
    <property type="project" value="UniProtKB-KW"/>
</dbReference>
<dbReference type="PANTHER" id="PTHR46714:SF6">
    <property type="entry name" value="TRANSCRIPTIONAL ACTIVATOR HAC1"/>
    <property type="match status" value="1"/>
</dbReference>
<name>A0A9P4JUM5_9PLEO</name>